<reference evidence="1 2" key="1">
    <citation type="journal article" date="2015" name="Genome Biol. Evol.">
        <title>Phylogenomic analyses indicate that early fungi evolved digesting cell walls of algal ancestors of land plants.</title>
        <authorList>
            <person name="Chang Y."/>
            <person name="Wang S."/>
            <person name="Sekimoto S."/>
            <person name="Aerts A.L."/>
            <person name="Choi C."/>
            <person name="Clum A."/>
            <person name="LaButti K.M."/>
            <person name="Lindquist E.A."/>
            <person name="Yee Ngan C."/>
            <person name="Ohm R.A."/>
            <person name="Salamov A.A."/>
            <person name="Grigoriev I.V."/>
            <person name="Spatafora J.W."/>
            <person name="Berbee M.L."/>
        </authorList>
    </citation>
    <scope>NUCLEOTIDE SEQUENCE [LARGE SCALE GENOMIC DNA]</scope>
    <source>
        <strain evidence="1 2">JEL478</strain>
    </source>
</reference>
<sequence length="253" mass="27813">MSRVIDNVGKVAAFHGSCLAESISPFQTLPNPKSQSAVARLNFLDQTIQDWYDSLPQVSKDFRFGMSESLIPVAIGNARTELCGDDNVPRLGAELSAGDVPRPQPSYFLAYLQILYRTVGIALHRPPHITTMARDATWLTSPSFYRACVHATELTNLLETMLASNPELRFIDSFSTYGIFQGGVIHFVNVKSLRGALSEAHGEAGSEEVLSLISESRRRAAVHVRALSVMGRRWNNAKLLADLLTRLDTAPNA</sequence>
<dbReference type="EMBL" id="KQ965762">
    <property type="protein sequence ID" value="KXS15462.1"/>
    <property type="molecule type" value="Genomic_DNA"/>
</dbReference>
<dbReference type="AlphaFoldDB" id="A0A139AF63"/>
<organism evidence="1 2">
    <name type="scientific">Gonapodya prolifera (strain JEL478)</name>
    <name type="common">Monoblepharis prolifera</name>
    <dbReference type="NCBI Taxonomy" id="1344416"/>
    <lineage>
        <taxon>Eukaryota</taxon>
        <taxon>Fungi</taxon>
        <taxon>Fungi incertae sedis</taxon>
        <taxon>Chytridiomycota</taxon>
        <taxon>Chytridiomycota incertae sedis</taxon>
        <taxon>Monoblepharidomycetes</taxon>
        <taxon>Monoblepharidales</taxon>
        <taxon>Gonapodyaceae</taxon>
        <taxon>Gonapodya</taxon>
    </lineage>
</organism>
<name>A0A139AF63_GONPJ</name>
<keyword evidence="2" id="KW-1185">Reference proteome</keyword>
<dbReference type="CDD" id="cd12148">
    <property type="entry name" value="fungal_TF_MHR"/>
    <property type="match status" value="1"/>
</dbReference>
<dbReference type="OrthoDB" id="2283631at2759"/>
<accession>A0A139AF63</accession>
<gene>
    <name evidence="1" type="ORF">M427DRAFT_325515</name>
</gene>
<evidence type="ECO:0000313" key="2">
    <source>
        <dbReference type="Proteomes" id="UP000070544"/>
    </source>
</evidence>
<evidence type="ECO:0000313" key="1">
    <source>
        <dbReference type="EMBL" id="KXS15462.1"/>
    </source>
</evidence>
<dbReference type="Proteomes" id="UP000070544">
    <property type="component" value="Unassembled WGS sequence"/>
</dbReference>
<proteinExistence type="predicted"/>
<protein>
    <submittedName>
        <fullName evidence="1">Uncharacterized protein</fullName>
    </submittedName>
</protein>